<dbReference type="InterPro" id="IPR002312">
    <property type="entry name" value="Asp/Asn-tRNA-synth_IIb"/>
</dbReference>
<dbReference type="Proteomes" id="UP000178122">
    <property type="component" value="Unassembled WGS sequence"/>
</dbReference>
<feature type="domain" description="Aminoacyl-transfer RNA synthetases class-II family profile" evidence="10">
    <location>
        <begin position="137"/>
        <end position="431"/>
    </location>
</feature>
<dbReference type="NCBIfam" id="NF003483">
    <property type="entry name" value="PRK05159.1"/>
    <property type="match status" value="1"/>
</dbReference>
<feature type="binding site" evidence="9">
    <location>
        <begin position="410"/>
        <end position="413"/>
    </location>
    <ligand>
        <name>ATP</name>
        <dbReference type="ChEBI" id="CHEBI:30616"/>
    </ligand>
</feature>
<keyword evidence="7 9" id="KW-0648">Protein biosynthesis</keyword>
<dbReference type="CDD" id="cd04317">
    <property type="entry name" value="EcAspRS_like_N"/>
    <property type="match status" value="1"/>
</dbReference>
<feature type="binding site" evidence="9">
    <location>
        <position position="170"/>
    </location>
    <ligand>
        <name>L-aspartate</name>
        <dbReference type="ChEBI" id="CHEBI:29991"/>
    </ligand>
</feature>
<comment type="similarity">
    <text evidence="2 9">Belongs to the class-II aminoacyl-tRNA synthetase family. Type 2 subfamily.</text>
</comment>
<dbReference type="Pfam" id="PF01336">
    <property type="entry name" value="tRNA_anti-codon"/>
    <property type="match status" value="1"/>
</dbReference>
<protein>
    <recommendedName>
        <fullName evidence="9">Aspartate--tRNA(Asp/Asn) ligase</fullName>
        <ecNumber evidence="9">6.1.1.23</ecNumber>
    </recommendedName>
    <alternativeName>
        <fullName evidence="9">Aspartyl-tRNA synthetase</fullName>
        <shortName evidence="9">AspRS</shortName>
    </alternativeName>
    <alternativeName>
        <fullName evidence="9">Non-discriminating aspartyl-tRNA synthetase</fullName>
        <shortName evidence="9">ND-AspRS</shortName>
    </alternativeName>
</protein>
<evidence type="ECO:0000259" key="10">
    <source>
        <dbReference type="PROSITE" id="PS50862"/>
    </source>
</evidence>
<dbReference type="GO" id="GO:0005524">
    <property type="term" value="F:ATP binding"/>
    <property type="evidence" value="ECO:0007669"/>
    <property type="project" value="UniProtKB-UniRule"/>
</dbReference>
<dbReference type="SUPFAM" id="SSF50249">
    <property type="entry name" value="Nucleic acid-binding proteins"/>
    <property type="match status" value="1"/>
</dbReference>
<dbReference type="GO" id="GO:0050560">
    <property type="term" value="F:aspartate-tRNA(Asn) ligase activity"/>
    <property type="evidence" value="ECO:0007669"/>
    <property type="project" value="UniProtKB-EC"/>
</dbReference>
<keyword evidence="6 9" id="KW-0067">ATP-binding</keyword>
<gene>
    <name evidence="9" type="primary">aspS</name>
    <name evidence="11" type="ORF">A2912_00380</name>
</gene>
<dbReference type="InterPro" id="IPR012340">
    <property type="entry name" value="NA-bd_OB-fold"/>
</dbReference>
<proteinExistence type="inferred from homology"/>
<feature type="binding site" evidence="9">
    <location>
        <begin position="222"/>
        <end position="224"/>
    </location>
    <ligand>
        <name>ATP</name>
        <dbReference type="ChEBI" id="CHEBI:30616"/>
    </ligand>
</feature>
<evidence type="ECO:0000313" key="11">
    <source>
        <dbReference type="EMBL" id="OGY53224.1"/>
    </source>
</evidence>
<dbReference type="InterPro" id="IPR004364">
    <property type="entry name" value="Aa-tRNA-synt_II"/>
</dbReference>
<evidence type="ECO:0000256" key="3">
    <source>
        <dbReference type="ARBA" id="ARBA00022490"/>
    </source>
</evidence>
<sequence length="443" mass="51191">MNRTYIQDLKNNVGQKVTVAGWVDVRRDHGKLIFLDLRDKTGVLQVVSNAKNEKAHAVVETLHGEWVVALTGVVHKRPEKMVNPELLMGDIEMSIEEVHILSQAQELPFEKDAELNLDTYLDNLPLTLRRERSRDIFTIQASAIEAFREAVRREGFVEYQNPVLVGGDGEGGASAFRVDYYNNKKAFLATSPQLYKQMMVGVFERVFTTAKIFRAEKHATTRHLSEVVQMDFEMGFIESHEDVMNMLQEVMRHMTHRISEKHPDILKKFAIPAPLVPHIIPRLTLREAQTILEHERGIPCVGEPDLEPEHERQICEWAKEKHQSDFIFITHFPTEKRPFYTYIEEKDPTYTRSFDLLFRGLEINSGSQRVHNFDELVRRMRAKGLDPELFSFYLQAFKYGMPPHGGCSTGLERFTARFLGLPNVKEATLFPRDINRIDKLLSE</sequence>
<dbReference type="Pfam" id="PF00152">
    <property type="entry name" value="tRNA-synt_2"/>
    <property type="match status" value="1"/>
</dbReference>
<comment type="subunit">
    <text evidence="9">Homodimer.</text>
</comment>
<feature type="binding site" evidence="9">
    <location>
        <position position="362"/>
    </location>
    <ligand>
        <name>ATP</name>
        <dbReference type="ChEBI" id="CHEBI:30616"/>
    </ligand>
</feature>
<keyword evidence="3 9" id="KW-0963">Cytoplasm</keyword>
<keyword evidence="5 9" id="KW-0547">Nucleotide-binding</keyword>
<dbReference type="EMBL" id="MHIN01000052">
    <property type="protein sequence ID" value="OGY53224.1"/>
    <property type="molecule type" value="Genomic_DNA"/>
</dbReference>
<dbReference type="GO" id="GO:0005829">
    <property type="term" value="C:cytosol"/>
    <property type="evidence" value="ECO:0007669"/>
    <property type="project" value="TreeGrafter"/>
</dbReference>
<dbReference type="GO" id="GO:0004815">
    <property type="term" value="F:aspartate-tRNA ligase activity"/>
    <property type="evidence" value="ECO:0007669"/>
    <property type="project" value="UniProtKB-UniRule"/>
</dbReference>
<dbReference type="AlphaFoldDB" id="A0A1G1YLT8"/>
<dbReference type="GO" id="GO:0017101">
    <property type="term" value="C:aminoacyl-tRNA synthetase multienzyme complex"/>
    <property type="evidence" value="ECO:0007669"/>
    <property type="project" value="TreeGrafter"/>
</dbReference>
<evidence type="ECO:0000256" key="5">
    <source>
        <dbReference type="ARBA" id="ARBA00022741"/>
    </source>
</evidence>
<dbReference type="PANTHER" id="PTHR43450:SF1">
    <property type="entry name" value="ASPARTATE--TRNA LIGASE, CYTOPLASMIC"/>
    <property type="match status" value="1"/>
</dbReference>
<feature type="binding site" evidence="9">
    <location>
        <position position="365"/>
    </location>
    <ligand>
        <name>L-aspartate</name>
        <dbReference type="ChEBI" id="CHEBI:29991"/>
    </ligand>
</feature>
<feature type="binding site" evidence="9">
    <location>
        <position position="369"/>
    </location>
    <ligand>
        <name>L-aspartate</name>
        <dbReference type="ChEBI" id="CHEBI:29991"/>
    </ligand>
</feature>
<evidence type="ECO:0000256" key="9">
    <source>
        <dbReference type="HAMAP-Rule" id="MF_02075"/>
    </source>
</evidence>
<evidence type="ECO:0000256" key="6">
    <source>
        <dbReference type="ARBA" id="ARBA00022840"/>
    </source>
</evidence>
<comment type="function">
    <text evidence="9">Aspartyl-tRNA synthetase with relaxed tRNA specificity since it is able to aspartylate not only its cognate tRNA(Asp) but also tRNA(Asn). Reaction proceeds in two steps: L-aspartate is first activated by ATP to form Asp-AMP and then transferred to the acceptor end of tRNA(Asp/Asn).</text>
</comment>
<dbReference type="InterPro" id="IPR004365">
    <property type="entry name" value="NA-bd_OB_tRNA"/>
</dbReference>
<dbReference type="EC" id="6.1.1.23" evidence="9"/>
<evidence type="ECO:0000256" key="2">
    <source>
        <dbReference type="ARBA" id="ARBA00005312"/>
    </source>
</evidence>
<feature type="site" description="Important for tRNA non-discrimination" evidence="9">
    <location>
        <position position="84"/>
    </location>
</feature>
<evidence type="ECO:0000256" key="1">
    <source>
        <dbReference type="ARBA" id="ARBA00004496"/>
    </source>
</evidence>
<keyword evidence="4 9" id="KW-0436">Ligase</keyword>
<dbReference type="InterPro" id="IPR047089">
    <property type="entry name" value="Asp-tRNA-ligase_1_N"/>
</dbReference>
<comment type="caution">
    <text evidence="11">The sequence shown here is derived from an EMBL/GenBank/DDBJ whole genome shotgun (WGS) entry which is preliminary data.</text>
</comment>
<dbReference type="SUPFAM" id="SSF55681">
    <property type="entry name" value="Class II aaRS and biotin synthetases"/>
    <property type="match status" value="1"/>
</dbReference>
<evidence type="ECO:0000256" key="4">
    <source>
        <dbReference type="ARBA" id="ARBA00022598"/>
    </source>
</evidence>
<dbReference type="HAMAP" id="MF_02075">
    <property type="entry name" value="Asp_tRNA_synth_type2"/>
    <property type="match status" value="1"/>
</dbReference>
<reference evidence="11 12" key="1">
    <citation type="journal article" date="2016" name="Nat. Commun.">
        <title>Thousands of microbial genomes shed light on interconnected biogeochemical processes in an aquifer system.</title>
        <authorList>
            <person name="Anantharaman K."/>
            <person name="Brown C.T."/>
            <person name="Hug L.A."/>
            <person name="Sharon I."/>
            <person name="Castelle C.J."/>
            <person name="Probst A.J."/>
            <person name="Thomas B.C."/>
            <person name="Singh A."/>
            <person name="Wilkins M.J."/>
            <person name="Karaoz U."/>
            <person name="Brodie E.L."/>
            <person name="Williams K.H."/>
            <person name="Hubbard S.S."/>
            <person name="Banfield J.F."/>
        </authorList>
    </citation>
    <scope>NUCLEOTIDE SEQUENCE [LARGE SCALE GENOMIC DNA]</scope>
</reference>
<feature type="region of interest" description="Aspartate" evidence="9">
    <location>
        <begin position="193"/>
        <end position="196"/>
    </location>
</feature>
<dbReference type="Gene3D" id="2.40.50.140">
    <property type="entry name" value="Nucleic acid-binding proteins"/>
    <property type="match status" value="1"/>
</dbReference>
<comment type="subcellular location">
    <subcellularLocation>
        <location evidence="1 9">Cytoplasm</location>
    </subcellularLocation>
</comment>
<dbReference type="GO" id="GO:0006422">
    <property type="term" value="P:aspartyl-tRNA aminoacylation"/>
    <property type="evidence" value="ECO:0007669"/>
    <property type="project" value="UniProtKB-UniRule"/>
</dbReference>
<keyword evidence="8 9" id="KW-0030">Aminoacyl-tRNA synthetase</keyword>
<dbReference type="Gene3D" id="3.30.930.10">
    <property type="entry name" value="Bira Bifunctional Protein, Domain 2"/>
    <property type="match status" value="1"/>
</dbReference>
<organism evidence="11 12">
    <name type="scientific">Candidatus Buchananbacteria bacterium RIFCSPLOWO2_01_FULL_40_23b</name>
    <dbReference type="NCBI Taxonomy" id="1797544"/>
    <lineage>
        <taxon>Bacteria</taxon>
        <taxon>Candidatus Buchananiibacteriota</taxon>
    </lineage>
</organism>
<name>A0A1G1YLT8_9BACT</name>
<dbReference type="InterPro" id="IPR004523">
    <property type="entry name" value="Asp-tRNA_synthase_2"/>
</dbReference>
<evidence type="ECO:0000313" key="12">
    <source>
        <dbReference type="Proteomes" id="UP000178122"/>
    </source>
</evidence>
<evidence type="ECO:0000256" key="7">
    <source>
        <dbReference type="ARBA" id="ARBA00022917"/>
    </source>
</evidence>
<accession>A0A1G1YLT8</accession>
<dbReference type="PROSITE" id="PS50862">
    <property type="entry name" value="AA_TRNA_LIGASE_II"/>
    <property type="match status" value="1"/>
</dbReference>
<comment type="catalytic activity">
    <reaction evidence="9">
        <text>tRNA(Asx) + L-aspartate + ATP = L-aspartyl-tRNA(Asx) + AMP + diphosphate</text>
        <dbReference type="Rhea" id="RHEA:18349"/>
        <dbReference type="Rhea" id="RHEA-COMP:9710"/>
        <dbReference type="Rhea" id="RHEA-COMP:9711"/>
        <dbReference type="ChEBI" id="CHEBI:29991"/>
        <dbReference type="ChEBI" id="CHEBI:30616"/>
        <dbReference type="ChEBI" id="CHEBI:33019"/>
        <dbReference type="ChEBI" id="CHEBI:78442"/>
        <dbReference type="ChEBI" id="CHEBI:78516"/>
        <dbReference type="ChEBI" id="CHEBI:456215"/>
        <dbReference type="EC" id="6.1.1.23"/>
    </reaction>
</comment>
<dbReference type="InterPro" id="IPR006195">
    <property type="entry name" value="aa-tRNA-synth_II"/>
</dbReference>
<evidence type="ECO:0000256" key="8">
    <source>
        <dbReference type="ARBA" id="ARBA00023146"/>
    </source>
</evidence>
<dbReference type="PRINTS" id="PR01042">
    <property type="entry name" value="TRNASYNTHASP"/>
</dbReference>
<feature type="binding site" evidence="9">
    <location>
        <begin position="214"/>
        <end position="216"/>
    </location>
    <ligand>
        <name>ATP</name>
        <dbReference type="ChEBI" id="CHEBI:30616"/>
    </ligand>
</feature>
<dbReference type="PANTHER" id="PTHR43450">
    <property type="entry name" value="ASPARTYL-TRNA SYNTHETASE"/>
    <property type="match status" value="1"/>
</dbReference>
<dbReference type="GO" id="GO:0003723">
    <property type="term" value="F:RNA binding"/>
    <property type="evidence" value="ECO:0007669"/>
    <property type="project" value="TreeGrafter"/>
</dbReference>
<feature type="binding site" evidence="9">
    <location>
        <position position="214"/>
    </location>
    <ligand>
        <name>L-aspartate</name>
        <dbReference type="ChEBI" id="CHEBI:29991"/>
    </ligand>
</feature>
<dbReference type="InterPro" id="IPR045864">
    <property type="entry name" value="aa-tRNA-synth_II/BPL/LPL"/>
</dbReference>